<proteinExistence type="predicted"/>
<accession>A0AAV6QRI2</accession>
<evidence type="ECO:0000313" key="2">
    <source>
        <dbReference type="Proteomes" id="UP000693946"/>
    </source>
</evidence>
<gene>
    <name evidence="1" type="ORF">JOB18_035416</name>
</gene>
<protein>
    <submittedName>
        <fullName evidence="1">Uncharacterized protein</fullName>
    </submittedName>
</protein>
<reference evidence="1 2" key="1">
    <citation type="journal article" date="2021" name="Sci. Rep.">
        <title>Chromosome anchoring in Senegalese sole (Solea senegalensis) reveals sex-associated markers and genome rearrangements in flatfish.</title>
        <authorList>
            <person name="Guerrero-Cozar I."/>
            <person name="Gomez-Garrido J."/>
            <person name="Berbel C."/>
            <person name="Martinez-Blanch J.F."/>
            <person name="Alioto T."/>
            <person name="Claros M.G."/>
            <person name="Gagnaire P.A."/>
            <person name="Manchado M."/>
        </authorList>
    </citation>
    <scope>NUCLEOTIDE SEQUENCE [LARGE SCALE GENOMIC DNA]</scope>
    <source>
        <strain evidence="1">Sse05_10M</strain>
    </source>
</reference>
<evidence type="ECO:0000313" key="1">
    <source>
        <dbReference type="EMBL" id="KAG7494670.1"/>
    </source>
</evidence>
<name>A0AAV6QRI2_SOLSE</name>
<comment type="caution">
    <text evidence="1">The sequence shown here is derived from an EMBL/GenBank/DDBJ whole genome shotgun (WGS) entry which is preliminary data.</text>
</comment>
<dbReference type="AlphaFoldDB" id="A0AAV6QRI2"/>
<keyword evidence="2" id="KW-1185">Reference proteome</keyword>
<sequence length="142" mass="15691">MSSPLSGYSVVTCVSNEPALLNKEGMQGFVFITQQRGGISGSSSSSHVYHLTSDAPFEHMEVSAIVWYAKKHTAQVVAREKEHILHCPCGGSHLCLEREICIYTPLHEHDGSLFDCRWGKEAVLPQQELKIALNKQVLVEGL</sequence>
<dbReference type="EMBL" id="JAGKHQ010000016">
    <property type="protein sequence ID" value="KAG7494670.1"/>
    <property type="molecule type" value="Genomic_DNA"/>
</dbReference>
<organism evidence="1 2">
    <name type="scientific">Solea senegalensis</name>
    <name type="common">Senegalese sole</name>
    <dbReference type="NCBI Taxonomy" id="28829"/>
    <lineage>
        <taxon>Eukaryota</taxon>
        <taxon>Metazoa</taxon>
        <taxon>Chordata</taxon>
        <taxon>Craniata</taxon>
        <taxon>Vertebrata</taxon>
        <taxon>Euteleostomi</taxon>
        <taxon>Actinopterygii</taxon>
        <taxon>Neopterygii</taxon>
        <taxon>Teleostei</taxon>
        <taxon>Neoteleostei</taxon>
        <taxon>Acanthomorphata</taxon>
        <taxon>Carangaria</taxon>
        <taxon>Pleuronectiformes</taxon>
        <taxon>Pleuronectoidei</taxon>
        <taxon>Soleidae</taxon>
        <taxon>Solea</taxon>
    </lineage>
</organism>
<dbReference type="Proteomes" id="UP000693946">
    <property type="component" value="Linkage Group LG4"/>
</dbReference>